<dbReference type="PRINTS" id="PR00344">
    <property type="entry name" value="BCTRLSENSOR"/>
</dbReference>
<dbReference type="InterPro" id="IPR003594">
    <property type="entry name" value="HATPase_dom"/>
</dbReference>
<evidence type="ECO:0000256" key="4">
    <source>
        <dbReference type="ARBA" id="ARBA00022475"/>
    </source>
</evidence>
<dbReference type="InterPro" id="IPR036890">
    <property type="entry name" value="HATPase_C_sf"/>
</dbReference>
<dbReference type="InterPro" id="IPR003661">
    <property type="entry name" value="HisK_dim/P_dom"/>
</dbReference>
<dbReference type="Gene3D" id="6.10.250.3020">
    <property type="match status" value="1"/>
</dbReference>
<dbReference type="InterPro" id="IPR033479">
    <property type="entry name" value="dCache_1"/>
</dbReference>
<keyword evidence="11 14" id="KW-1133">Transmembrane helix</keyword>
<dbReference type="CDD" id="cd00082">
    <property type="entry name" value="HisKA"/>
    <property type="match status" value="1"/>
</dbReference>
<evidence type="ECO:0000256" key="3">
    <source>
        <dbReference type="ARBA" id="ARBA00012438"/>
    </source>
</evidence>
<dbReference type="InterPro" id="IPR005467">
    <property type="entry name" value="His_kinase_dom"/>
</dbReference>
<dbReference type="Pfam" id="PF02743">
    <property type="entry name" value="dCache_1"/>
    <property type="match status" value="1"/>
</dbReference>
<dbReference type="SMART" id="SM00387">
    <property type="entry name" value="HATPase_c"/>
    <property type="match status" value="1"/>
</dbReference>
<dbReference type="Proteomes" id="UP000248597">
    <property type="component" value="Unassembled WGS sequence"/>
</dbReference>
<sequence length="585" mass="62535">MAKLASSGDSRAAGVGRRLIWAALLALLALALIAVAAFGWASGHARIAADEAARQQARSAASRLSGELQKFRLLPLVLTEYPDAHAVMAGGDAAAVRRMNSKLELLAERTDASAIYLIGRDGVTIAASNWRRPESFVGQSYGFRPYFRGALANGDAELFALGTVSGRPGLFIARRVEEGGRTLGVIVVKVEFDRLEAEWARQPLATFVTDDHGVVIITSRPEWRFRTMAPIDEATRAGIRAVLQFGNLPLDPLPLTRAGATWSRGAARYREAAVPIPMPGARLHAFQPLAPAEASANATARTAILIAFILLAALLTWVFRAREKQRMQQEARRMLEVEVAARTADLVDANRRYRSAREELAQASRLGSIGQITAGVAHEINQPVAAIRGFAENAGTFLDRDDPAGARANLGTIVSLTERIGAIVAELRSFARRSTPALGPVEITPVIDGALLLVGDRIREHGVAVERAGEAPGLRCIADRVRFEQILVNLFQNALDALGDRADPRIRVEIVDDADALALVVADNGPGIDPAVADNLFTPFVTGKAEGLGLGLGIARDIAREFGGALDLVPSPLGGAAFRLTVRRA</sequence>
<protein>
    <recommendedName>
        <fullName evidence="3">histidine kinase</fullName>
        <ecNumber evidence="3">2.7.13.3</ecNumber>
    </recommendedName>
</protein>
<evidence type="ECO:0000256" key="13">
    <source>
        <dbReference type="ARBA" id="ARBA00023136"/>
    </source>
</evidence>
<dbReference type="EMBL" id="QFPJ01000016">
    <property type="protein sequence ID" value="PZQ22290.1"/>
    <property type="molecule type" value="Genomic_DNA"/>
</dbReference>
<proteinExistence type="predicted"/>
<evidence type="ECO:0000313" key="16">
    <source>
        <dbReference type="EMBL" id="PZQ22290.1"/>
    </source>
</evidence>
<dbReference type="AlphaFoldDB" id="A0A2W5N7T1"/>
<keyword evidence="5" id="KW-0597">Phosphoprotein</keyword>
<keyword evidence="7 14" id="KW-0812">Transmembrane</keyword>
<feature type="transmembrane region" description="Helical" evidence="14">
    <location>
        <begin position="298"/>
        <end position="319"/>
    </location>
</feature>
<keyword evidence="6" id="KW-0808">Transferase</keyword>
<dbReference type="Gene3D" id="3.30.450.20">
    <property type="entry name" value="PAS domain"/>
    <property type="match status" value="2"/>
</dbReference>
<organism evidence="16 17">
    <name type="scientific">Sphingopyxis macrogoltabida</name>
    <name type="common">Sphingomonas macrogoltabidus</name>
    <dbReference type="NCBI Taxonomy" id="33050"/>
    <lineage>
        <taxon>Bacteria</taxon>
        <taxon>Pseudomonadati</taxon>
        <taxon>Pseudomonadota</taxon>
        <taxon>Alphaproteobacteria</taxon>
        <taxon>Sphingomonadales</taxon>
        <taxon>Sphingomonadaceae</taxon>
        <taxon>Sphingopyxis</taxon>
    </lineage>
</organism>
<dbReference type="SMART" id="SM00388">
    <property type="entry name" value="HisKA"/>
    <property type="match status" value="1"/>
</dbReference>
<comment type="catalytic activity">
    <reaction evidence="1">
        <text>ATP + protein L-histidine = ADP + protein N-phospho-L-histidine.</text>
        <dbReference type="EC" id="2.7.13.3"/>
    </reaction>
</comment>
<evidence type="ECO:0000256" key="2">
    <source>
        <dbReference type="ARBA" id="ARBA00004651"/>
    </source>
</evidence>
<dbReference type="InterPro" id="IPR036097">
    <property type="entry name" value="HisK_dim/P_sf"/>
</dbReference>
<evidence type="ECO:0000313" key="17">
    <source>
        <dbReference type="Proteomes" id="UP000248597"/>
    </source>
</evidence>
<keyword evidence="8" id="KW-0547">Nucleotide-binding</keyword>
<evidence type="ECO:0000256" key="8">
    <source>
        <dbReference type="ARBA" id="ARBA00022741"/>
    </source>
</evidence>
<comment type="subcellular location">
    <subcellularLocation>
        <location evidence="2">Cell membrane</location>
        <topology evidence="2">Multi-pass membrane protein</topology>
    </subcellularLocation>
</comment>
<dbReference type="SUPFAM" id="SSF47384">
    <property type="entry name" value="Homodimeric domain of signal transducing histidine kinase"/>
    <property type="match status" value="1"/>
</dbReference>
<dbReference type="GO" id="GO:0005524">
    <property type="term" value="F:ATP binding"/>
    <property type="evidence" value="ECO:0007669"/>
    <property type="project" value="UniProtKB-KW"/>
</dbReference>
<dbReference type="InterPro" id="IPR004358">
    <property type="entry name" value="Sig_transdc_His_kin-like_C"/>
</dbReference>
<keyword evidence="4" id="KW-1003">Cell membrane</keyword>
<evidence type="ECO:0000256" key="9">
    <source>
        <dbReference type="ARBA" id="ARBA00022777"/>
    </source>
</evidence>
<dbReference type="Gene3D" id="1.10.287.130">
    <property type="match status" value="1"/>
</dbReference>
<dbReference type="PROSITE" id="PS50109">
    <property type="entry name" value="HIS_KIN"/>
    <property type="match status" value="1"/>
</dbReference>
<comment type="caution">
    <text evidence="16">The sequence shown here is derived from an EMBL/GenBank/DDBJ whole genome shotgun (WGS) entry which is preliminary data.</text>
</comment>
<keyword evidence="12" id="KW-0902">Two-component regulatory system</keyword>
<dbReference type="EC" id="2.7.13.3" evidence="3"/>
<dbReference type="GO" id="GO:0000155">
    <property type="term" value="F:phosphorelay sensor kinase activity"/>
    <property type="evidence" value="ECO:0007669"/>
    <property type="project" value="InterPro"/>
</dbReference>
<dbReference type="Gene3D" id="3.30.565.10">
    <property type="entry name" value="Histidine kinase-like ATPase, C-terminal domain"/>
    <property type="match status" value="1"/>
</dbReference>
<dbReference type="SUPFAM" id="SSF103190">
    <property type="entry name" value="Sensory domain-like"/>
    <property type="match status" value="1"/>
</dbReference>
<dbReference type="PANTHER" id="PTHR43065:SF46">
    <property type="entry name" value="C4-DICARBOXYLATE TRANSPORT SENSOR PROTEIN DCTB"/>
    <property type="match status" value="1"/>
</dbReference>
<accession>A0A2W5N7T1</accession>
<dbReference type="InterPro" id="IPR029151">
    <property type="entry name" value="Sensor-like_sf"/>
</dbReference>
<dbReference type="SUPFAM" id="SSF55874">
    <property type="entry name" value="ATPase domain of HSP90 chaperone/DNA topoisomerase II/histidine kinase"/>
    <property type="match status" value="1"/>
</dbReference>
<evidence type="ECO:0000256" key="11">
    <source>
        <dbReference type="ARBA" id="ARBA00022989"/>
    </source>
</evidence>
<keyword evidence="13 14" id="KW-0472">Membrane</keyword>
<evidence type="ECO:0000256" key="6">
    <source>
        <dbReference type="ARBA" id="ARBA00022679"/>
    </source>
</evidence>
<keyword evidence="10" id="KW-0067">ATP-binding</keyword>
<keyword evidence="9 16" id="KW-0418">Kinase</keyword>
<dbReference type="PANTHER" id="PTHR43065">
    <property type="entry name" value="SENSOR HISTIDINE KINASE"/>
    <property type="match status" value="1"/>
</dbReference>
<dbReference type="PIRSF" id="PIRSF036431">
    <property type="entry name" value="STHK_DctB"/>
    <property type="match status" value="1"/>
</dbReference>
<feature type="domain" description="Histidine kinase" evidence="15">
    <location>
        <begin position="375"/>
        <end position="585"/>
    </location>
</feature>
<name>A0A2W5N7T1_SPHMC</name>
<evidence type="ECO:0000256" key="5">
    <source>
        <dbReference type="ARBA" id="ARBA00022553"/>
    </source>
</evidence>
<evidence type="ECO:0000256" key="12">
    <source>
        <dbReference type="ARBA" id="ARBA00023012"/>
    </source>
</evidence>
<dbReference type="GO" id="GO:0005886">
    <property type="term" value="C:plasma membrane"/>
    <property type="evidence" value="ECO:0007669"/>
    <property type="project" value="UniProtKB-SubCell"/>
</dbReference>
<reference evidence="16 17" key="1">
    <citation type="submission" date="2017-08" db="EMBL/GenBank/DDBJ databases">
        <title>Infants hospitalized years apart are colonized by the same room-sourced microbial strains.</title>
        <authorList>
            <person name="Brooks B."/>
            <person name="Olm M.R."/>
            <person name="Firek B.A."/>
            <person name="Baker R."/>
            <person name="Thomas B.C."/>
            <person name="Morowitz M.J."/>
            <person name="Banfield J.F."/>
        </authorList>
    </citation>
    <scope>NUCLEOTIDE SEQUENCE [LARGE SCALE GENOMIC DNA]</scope>
    <source>
        <strain evidence="16">S2_005_003_R2_47</strain>
    </source>
</reference>
<evidence type="ECO:0000256" key="1">
    <source>
        <dbReference type="ARBA" id="ARBA00000085"/>
    </source>
</evidence>
<dbReference type="Pfam" id="PF00512">
    <property type="entry name" value="HisKA"/>
    <property type="match status" value="1"/>
</dbReference>
<dbReference type="InterPro" id="IPR017055">
    <property type="entry name" value="Sig_transdc_His_kinase_DctB"/>
</dbReference>
<gene>
    <name evidence="16" type="ORF">DI569_08945</name>
</gene>
<evidence type="ECO:0000259" key="15">
    <source>
        <dbReference type="PROSITE" id="PS50109"/>
    </source>
</evidence>
<evidence type="ECO:0000256" key="14">
    <source>
        <dbReference type="SAM" id="Phobius"/>
    </source>
</evidence>
<dbReference type="Pfam" id="PF02518">
    <property type="entry name" value="HATPase_c"/>
    <property type="match status" value="1"/>
</dbReference>
<evidence type="ECO:0000256" key="7">
    <source>
        <dbReference type="ARBA" id="ARBA00022692"/>
    </source>
</evidence>
<evidence type="ECO:0000256" key="10">
    <source>
        <dbReference type="ARBA" id="ARBA00022840"/>
    </source>
</evidence>